<dbReference type="EMBL" id="JARKIF010000043">
    <property type="protein sequence ID" value="KAJ7608814.1"/>
    <property type="molecule type" value="Genomic_DNA"/>
</dbReference>
<comment type="caution">
    <text evidence="1">The sequence shown here is derived from an EMBL/GenBank/DDBJ whole genome shotgun (WGS) entry which is preliminary data.</text>
</comment>
<gene>
    <name evidence="1" type="ORF">FB45DRAFT_1067291</name>
</gene>
<sequence length="303" mass="34778">MPTLPSELEREIFEIAFRSSYQYGGYDENLRRKLGKVATHVQYWISLIRYEAIDLMLANDLAHYLPLLKRIEPPGLFSIAVKHICIGPSCLVHIGSTCPNKPWPRVDPIPALVCILSTCTAVEQFGYYLQTGLTLRDHDVSQLLPLIRQLPLKRLGTRYAQFMQVAEIRVAEPPLFPNLTHLSISFYNYEEIEASASSLTRTVSQFPRLTHFGFHSYKERPSDALLKQFCLAFPSLDAILISWKGSQLKPRDDYCFDERIVQVCLDEKSERSQSEENEYVWRRADNILAERKQAAQVAVETPL</sequence>
<dbReference type="Proteomes" id="UP001221142">
    <property type="component" value="Unassembled WGS sequence"/>
</dbReference>
<accession>A0AAD7B3P2</accession>
<dbReference type="AlphaFoldDB" id="A0AAD7B3P2"/>
<evidence type="ECO:0000313" key="2">
    <source>
        <dbReference type="Proteomes" id="UP001221142"/>
    </source>
</evidence>
<name>A0AAD7B3P2_9AGAR</name>
<reference evidence="1" key="1">
    <citation type="submission" date="2023-03" db="EMBL/GenBank/DDBJ databases">
        <title>Massive genome expansion in bonnet fungi (Mycena s.s.) driven by repeated elements and novel gene families across ecological guilds.</title>
        <authorList>
            <consortium name="Lawrence Berkeley National Laboratory"/>
            <person name="Harder C.B."/>
            <person name="Miyauchi S."/>
            <person name="Viragh M."/>
            <person name="Kuo A."/>
            <person name="Thoen E."/>
            <person name="Andreopoulos B."/>
            <person name="Lu D."/>
            <person name="Skrede I."/>
            <person name="Drula E."/>
            <person name="Henrissat B."/>
            <person name="Morin E."/>
            <person name="Kohler A."/>
            <person name="Barry K."/>
            <person name="LaButti K."/>
            <person name="Morin E."/>
            <person name="Salamov A."/>
            <person name="Lipzen A."/>
            <person name="Mereny Z."/>
            <person name="Hegedus B."/>
            <person name="Baldrian P."/>
            <person name="Stursova M."/>
            <person name="Weitz H."/>
            <person name="Taylor A."/>
            <person name="Grigoriev I.V."/>
            <person name="Nagy L.G."/>
            <person name="Martin F."/>
            <person name="Kauserud H."/>
        </authorList>
    </citation>
    <scope>NUCLEOTIDE SEQUENCE</scope>
    <source>
        <strain evidence="1">9284</strain>
    </source>
</reference>
<proteinExistence type="predicted"/>
<keyword evidence="2" id="KW-1185">Reference proteome</keyword>
<protein>
    <submittedName>
        <fullName evidence="1">Uncharacterized protein</fullName>
    </submittedName>
</protein>
<organism evidence="1 2">
    <name type="scientific">Roridomyces roridus</name>
    <dbReference type="NCBI Taxonomy" id="1738132"/>
    <lineage>
        <taxon>Eukaryota</taxon>
        <taxon>Fungi</taxon>
        <taxon>Dikarya</taxon>
        <taxon>Basidiomycota</taxon>
        <taxon>Agaricomycotina</taxon>
        <taxon>Agaricomycetes</taxon>
        <taxon>Agaricomycetidae</taxon>
        <taxon>Agaricales</taxon>
        <taxon>Marasmiineae</taxon>
        <taxon>Mycenaceae</taxon>
        <taxon>Roridomyces</taxon>
    </lineage>
</organism>
<evidence type="ECO:0000313" key="1">
    <source>
        <dbReference type="EMBL" id="KAJ7608814.1"/>
    </source>
</evidence>